<evidence type="ECO:0000313" key="3">
    <source>
        <dbReference type="Proteomes" id="UP001239445"/>
    </source>
</evidence>
<feature type="compositionally biased region" description="Polar residues" evidence="1">
    <location>
        <begin position="293"/>
        <end position="303"/>
    </location>
</feature>
<protein>
    <submittedName>
        <fullName evidence="2">Uncharacterized protein</fullName>
    </submittedName>
</protein>
<feature type="region of interest" description="Disordered" evidence="1">
    <location>
        <begin position="1"/>
        <end position="120"/>
    </location>
</feature>
<evidence type="ECO:0000313" key="2">
    <source>
        <dbReference type="EMBL" id="KAK1754509.1"/>
    </source>
</evidence>
<reference evidence="2" key="1">
    <citation type="submission" date="2023-06" db="EMBL/GenBank/DDBJ databases">
        <title>Genome-scale phylogeny and comparative genomics of the fungal order Sordariales.</title>
        <authorList>
            <consortium name="Lawrence Berkeley National Laboratory"/>
            <person name="Hensen N."/>
            <person name="Bonometti L."/>
            <person name="Westerberg I."/>
            <person name="Brannstrom I.O."/>
            <person name="Guillou S."/>
            <person name="Cros-Aarteil S."/>
            <person name="Calhoun S."/>
            <person name="Haridas S."/>
            <person name="Kuo A."/>
            <person name="Mondo S."/>
            <person name="Pangilinan J."/>
            <person name="Riley R."/>
            <person name="Labutti K."/>
            <person name="Andreopoulos B."/>
            <person name="Lipzen A."/>
            <person name="Chen C."/>
            <person name="Yanf M."/>
            <person name="Daum C."/>
            <person name="Ng V."/>
            <person name="Clum A."/>
            <person name="Steindorff A."/>
            <person name="Ohm R."/>
            <person name="Martin F."/>
            <person name="Silar P."/>
            <person name="Natvig D."/>
            <person name="Lalanne C."/>
            <person name="Gautier V."/>
            <person name="Ament-Velasquez S.L."/>
            <person name="Kruys A."/>
            <person name="Hutchinson M.I."/>
            <person name="Powell A.J."/>
            <person name="Barry K."/>
            <person name="Miller A.N."/>
            <person name="Grigoriev I.V."/>
            <person name="Debuchy R."/>
            <person name="Gladieux P."/>
            <person name="Thoren M.H."/>
            <person name="Johannesson H."/>
        </authorList>
    </citation>
    <scope>NUCLEOTIDE SEQUENCE</scope>
    <source>
        <strain evidence="2">PSN4</strain>
    </source>
</reference>
<evidence type="ECO:0000256" key="1">
    <source>
        <dbReference type="SAM" id="MobiDB-lite"/>
    </source>
</evidence>
<dbReference type="EMBL" id="MU839835">
    <property type="protein sequence ID" value="KAK1754509.1"/>
    <property type="molecule type" value="Genomic_DNA"/>
</dbReference>
<gene>
    <name evidence="2" type="ORF">QBC47DRAFT_384104</name>
</gene>
<feature type="region of interest" description="Disordered" evidence="1">
    <location>
        <begin position="185"/>
        <end position="230"/>
    </location>
</feature>
<dbReference type="AlphaFoldDB" id="A0AAJ0BA50"/>
<dbReference type="Proteomes" id="UP001239445">
    <property type="component" value="Unassembled WGS sequence"/>
</dbReference>
<organism evidence="2 3">
    <name type="scientific">Echria macrotheca</name>
    <dbReference type="NCBI Taxonomy" id="438768"/>
    <lineage>
        <taxon>Eukaryota</taxon>
        <taxon>Fungi</taxon>
        <taxon>Dikarya</taxon>
        <taxon>Ascomycota</taxon>
        <taxon>Pezizomycotina</taxon>
        <taxon>Sordariomycetes</taxon>
        <taxon>Sordariomycetidae</taxon>
        <taxon>Sordariales</taxon>
        <taxon>Schizotheciaceae</taxon>
        <taxon>Echria</taxon>
    </lineage>
</organism>
<proteinExistence type="predicted"/>
<keyword evidence="3" id="KW-1185">Reference proteome</keyword>
<feature type="compositionally biased region" description="Acidic residues" evidence="1">
    <location>
        <begin position="323"/>
        <end position="334"/>
    </location>
</feature>
<feature type="region of interest" description="Disordered" evidence="1">
    <location>
        <begin position="290"/>
        <end position="335"/>
    </location>
</feature>
<accession>A0AAJ0BA50</accession>
<name>A0AAJ0BA50_9PEZI</name>
<feature type="region of interest" description="Disordered" evidence="1">
    <location>
        <begin position="235"/>
        <end position="254"/>
    </location>
</feature>
<feature type="compositionally biased region" description="Basic and acidic residues" evidence="1">
    <location>
        <begin position="243"/>
        <end position="254"/>
    </location>
</feature>
<sequence length="409" mass="44528">MGLRLYQAPVESDIQSKPAAEKTSAQARSSIRRGAQGRSAITEGRAGARDHRRRQLQARAVAEAARRTGIPYSGRWSSDLGRQSPPPDEPTRSSAPGDDHVPSAAEGNSRRMFRHVPGRLGTDEQTLAAVSERWARLFGRAGLSPPQNDDAEPPMSEMAVDPEFLSVESRARLARLPPLTESYAISNLRSTQEPGHPSRTLGRPFRRLPWSMRDSSRPTPRARERLSFESSLVFTEPPTYDGLGDRNRSLSPEGDHVWDTLLTTLTPDPQPPSVGSSFASTSASVVASQDAATGSSSRTSFTVQDAAEESAFEAPCESGCEGSETEGDEDDDENPLARFANLRSARRSYADVTRSSDSSTREHSLEILGLGGIDGMQRIVSNLARREDIPESWWAEAGLSRTLSREGSN</sequence>
<comment type="caution">
    <text evidence="2">The sequence shown here is derived from an EMBL/GenBank/DDBJ whole genome shotgun (WGS) entry which is preliminary data.</text>
</comment>